<feature type="transmembrane region" description="Helical" evidence="1">
    <location>
        <begin position="104"/>
        <end position="123"/>
    </location>
</feature>
<dbReference type="EMBL" id="KN840536">
    <property type="protein sequence ID" value="KIP05679.1"/>
    <property type="molecule type" value="Genomic_DNA"/>
</dbReference>
<keyword evidence="1" id="KW-1133">Transmembrane helix</keyword>
<accession>A0A0C3NKX4</accession>
<protein>
    <submittedName>
        <fullName evidence="2">Uncharacterized protein</fullName>
    </submittedName>
</protein>
<evidence type="ECO:0000313" key="2">
    <source>
        <dbReference type="EMBL" id="KIP05679.1"/>
    </source>
</evidence>
<organism evidence="2 3">
    <name type="scientific">Phlebiopsis gigantea (strain 11061_1 CR5-6)</name>
    <name type="common">White-rot fungus</name>
    <name type="synonym">Peniophora gigantea</name>
    <dbReference type="NCBI Taxonomy" id="745531"/>
    <lineage>
        <taxon>Eukaryota</taxon>
        <taxon>Fungi</taxon>
        <taxon>Dikarya</taxon>
        <taxon>Basidiomycota</taxon>
        <taxon>Agaricomycotina</taxon>
        <taxon>Agaricomycetes</taxon>
        <taxon>Polyporales</taxon>
        <taxon>Phanerochaetaceae</taxon>
        <taxon>Phlebiopsis</taxon>
    </lineage>
</organism>
<feature type="transmembrane region" description="Helical" evidence="1">
    <location>
        <begin position="20"/>
        <end position="38"/>
    </location>
</feature>
<keyword evidence="1" id="KW-0472">Membrane</keyword>
<feature type="non-terminal residue" evidence="2">
    <location>
        <position position="258"/>
    </location>
</feature>
<dbReference type="AlphaFoldDB" id="A0A0C3NKX4"/>
<dbReference type="OrthoDB" id="3269446at2759"/>
<dbReference type="HOGENOM" id="CLU_044614_1_0_1"/>
<evidence type="ECO:0000256" key="1">
    <source>
        <dbReference type="SAM" id="Phobius"/>
    </source>
</evidence>
<feature type="transmembrane region" description="Helical" evidence="1">
    <location>
        <begin position="50"/>
        <end position="69"/>
    </location>
</feature>
<feature type="transmembrane region" description="Helical" evidence="1">
    <location>
        <begin position="212"/>
        <end position="232"/>
    </location>
</feature>
<proteinExistence type="predicted"/>
<dbReference type="Proteomes" id="UP000053257">
    <property type="component" value="Unassembled WGS sequence"/>
</dbReference>
<feature type="transmembrane region" description="Helical" evidence="1">
    <location>
        <begin position="130"/>
        <end position="151"/>
    </location>
</feature>
<sequence length="258" mass="28302">MPAARFPVAEAQIVALFMEAVAYGLYLVTLGLCVRALFWGRRRERRNWPLVVVAALMALFATLDVAFGLRHNLDAFIFYTGPGGADAEFEDISYWVNVMKTVDVQMMTLIGDGMLIYRCLVVFARRWAVVALPALLWLANAVCSAVIIYITSTLRTDALLSIAQLAPFLTAFLVLTLATNVLTTGLIVWRIWRIDRQTAALAARPARRRSRLANVVRILVESGALYTALVLATFGTELAGSNAIYGVSDVMVVVVGIS</sequence>
<name>A0A0C3NKX4_PHLG1</name>
<evidence type="ECO:0000313" key="3">
    <source>
        <dbReference type="Proteomes" id="UP000053257"/>
    </source>
</evidence>
<feature type="transmembrane region" description="Helical" evidence="1">
    <location>
        <begin position="171"/>
        <end position="192"/>
    </location>
</feature>
<keyword evidence="3" id="KW-1185">Reference proteome</keyword>
<reference evidence="2 3" key="1">
    <citation type="journal article" date="2014" name="PLoS Genet.">
        <title>Analysis of the Phlebiopsis gigantea genome, transcriptome and secretome provides insight into its pioneer colonization strategies of wood.</title>
        <authorList>
            <person name="Hori C."/>
            <person name="Ishida T."/>
            <person name="Igarashi K."/>
            <person name="Samejima M."/>
            <person name="Suzuki H."/>
            <person name="Master E."/>
            <person name="Ferreira P."/>
            <person name="Ruiz-Duenas F.J."/>
            <person name="Held B."/>
            <person name="Canessa P."/>
            <person name="Larrondo L.F."/>
            <person name="Schmoll M."/>
            <person name="Druzhinina I.S."/>
            <person name="Kubicek C.P."/>
            <person name="Gaskell J.A."/>
            <person name="Kersten P."/>
            <person name="St John F."/>
            <person name="Glasner J."/>
            <person name="Sabat G."/>
            <person name="Splinter BonDurant S."/>
            <person name="Syed K."/>
            <person name="Yadav J."/>
            <person name="Mgbeahuruike A.C."/>
            <person name="Kovalchuk A."/>
            <person name="Asiegbu F.O."/>
            <person name="Lackner G."/>
            <person name="Hoffmeister D."/>
            <person name="Rencoret J."/>
            <person name="Gutierrez A."/>
            <person name="Sun H."/>
            <person name="Lindquist E."/>
            <person name="Barry K."/>
            <person name="Riley R."/>
            <person name="Grigoriev I.V."/>
            <person name="Henrissat B."/>
            <person name="Kues U."/>
            <person name="Berka R.M."/>
            <person name="Martinez A.T."/>
            <person name="Covert S.F."/>
            <person name="Blanchette R.A."/>
            <person name="Cullen D."/>
        </authorList>
    </citation>
    <scope>NUCLEOTIDE SEQUENCE [LARGE SCALE GENOMIC DNA]</scope>
    <source>
        <strain evidence="2 3">11061_1 CR5-6</strain>
    </source>
</reference>
<dbReference type="STRING" id="745531.A0A0C3NKX4"/>
<keyword evidence="1" id="KW-0812">Transmembrane</keyword>
<gene>
    <name evidence="2" type="ORF">PHLGIDRAFT_119583</name>
</gene>